<organism evidence="1 2">
    <name type="scientific">Nostoc minutum NIES-26</name>
    <dbReference type="NCBI Taxonomy" id="1844469"/>
    <lineage>
        <taxon>Bacteria</taxon>
        <taxon>Bacillati</taxon>
        <taxon>Cyanobacteriota</taxon>
        <taxon>Cyanophyceae</taxon>
        <taxon>Nostocales</taxon>
        <taxon>Nostocaceae</taxon>
        <taxon>Nostoc</taxon>
    </lineage>
</organism>
<comment type="caution">
    <text evidence="1">The sequence shown here is derived from an EMBL/GenBank/DDBJ whole genome shotgun (WGS) entry which is preliminary data.</text>
</comment>
<name>A0A367QTM8_9NOSO</name>
<evidence type="ECO:0000313" key="2">
    <source>
        <dbReference type="Proteomes" id="UP000252107"/>
    </source>
</evidence>
<evidence type="ECO:0000313" key="1">
    <source>
        <dbReference type="EMBL" id="RCJ27090.1"/>
    </source>
</evidence>
<reference evidence="1" key="1">
    <citation type="submission" date="2016-04" db="EMBL/GenBank/DDBJ databases">
        <authorList>
            <person name="Tabuchi Yagui T.R."/>
        </authorList>
    </citation>
    <scope>NUCLEOTIDE SEQUENCE [LARGE SCALE GENOMIC DNA]</scope>
    <source>
        <strain evidence="1">NIES-26</strain>
    </source>
</reference>
<dbReference type="EMBL" id="LXQD01000306">
    <property type="protein sequence ID" value="RCJ27090.1"/>
    <property type="molecule type" value="Genomic_DNA"/>
</dbReference>
<accession>A0A367QTM8</accession>
<sequence>MSLSKKIEKYCKWFWDESLGGEYDAWGTSTYFMEVSADLCPVRQIEVYENGNVLFYDGNHVADNFGMLCDKPLVEEDIREFGISKAEFDQVWNTRTPMNMMKQAG</sequence>
<protein>
    <submittedName>
        <fullName evidence="1">Uncharacterized protein</fullName>
    </submittedName>
</protein>
<proteinExistence type="predicted"/>
<keyword evidence="2" id="KW-1185">Reference proteome</keyword>
<dbReference type="Proteomes" id="UP000252107">
    <property type="component" value="Unassembled WGS sequence"/>
</dbReference>
<dbReference type="AlphaFoldDB" id="A0A367QTM8"/>
<gene>
    <name evidence="1" type="ORF">A6770_02710</name>
</gene>